<organism evidence="3 4">
    <name type="scientific">Crepidotus variabilis</name>
    <dbReference type="NCBI Taxonomy" id="179855"/>
    <lineage>
        <taxon>Eukaryota</taxon>
        <taxon>Fungi</taxon>
        <taxon>Dikarya</taxon>
        <taxon>Basidiomycota</taxon>
        <taxon>Agaricomycotina</taxon>
        <taxon>Agaricomycetes</taxon>
        <taxon>Agaricomycetidae</taxon>
        <taxon>Agaricales</taxon>
        <taxon>Agaricineae</taxon>
        <taxon>Crepidotaceae</taxon>
        <taxon>Crepidotus</taxon>
    </lineage>
</organism>
<proteinExistence type="predicted"/>
<name>A0A9P6JNP9_9AGAR</name>
<evidence type="ECO:0000313" key="4">
    <source>
        <dbReference type="Proteomes" id="UP000807306"/>
    </source>
</evidence>
<keyword evidence="2" id="KW-0732">Signal</keyword>
<keyword evidence="1" id="KW-1133">Transmembrane helix</keyword>
<gene>
    <name evidence="3" type="ORF">CPB83DRAFT_895732</name>
</gene>
<reference evidence="3" key="1">
    <citation type="submission" date="2020-11" db="EMBL/GenBank/DDBJ databases">
        <authorList>
            <consortium name="DOE Joint Genome Institute"/>
            <person name="Ahrendt S."/>
            <person name="Riley R."/>
            <person name="Andreopoulos W."/>
            <person name="Labutti K."/>
            <person name="Pangilinan J."/>
            <person name="Ruiz-Duenas F.J."/>
            <person name="Barrasa J.M."/>
            <person name="Sanchez-Garcia M."/>
            <person name="Camarero S."/>
            <person name="Miyauchi S."/>
            <person name="Serrano A."/>
            <person name="Linde D."/>
            <person name="Babiker R."/>
            <person name="Drula E."/>
            <person name="Ayuso-Fernandez I."/>
            <person name="Pacheco R."/>
            <person name="Padilla G."/>
            <person name="Ferreira P."/>
            <person name="Barriuso J."/>
            <person name="Kellner H."/>
            <person name="Castanera R."/>
            <person name="Alfaro M."/>
            <person name="Ramirez L."/>
            <person name="Pisabarro A.G."/>
            <person name="Kuo A."/>
            <person name="Tritt A."/>
            <person name="Lipzen A."/>
            <person name="He G."/>
            <person name="Yan M."/>
            <person name="Ng V."/>
            <person name="Cullen D."/>
            <person name="Martin F."/>
            <person name="Rosso M.-N."/>
            <person name="Henrissat B."/>
            <person name="Hibbett D."/>
            <person name="Martinez A.T."/>
            <person name="Grigoriev I.V."/>
        </authorList>
    </citation>
    <scope>NUCLEOTIDE SEQUENCE</scope>
    <source>
        <strain evidence="3">CBS 506.95</strain>
    </source>
</reference>
<feature type="signal peptide" evidence="2">
    <location>
        <begin position="1"/>
        <end position="20"/>
    </location>
</feature>
<sequence>MKLSVVAVVTAAVGLAQVSALPLRLMIVTPIGQENTAARGPVANMGAIRFGHPVPPMPMPELMMATPNAGHPHMRMGHPGRPGTHHSRPCGGMRSRLRQKAIEFSNAVRKTFGLPLIEHSPHRTSVHFIGTNDSTGTINFMNTNIIPGPNGTPIFIKNGMVVPAPPAFITGDSHREAGFIGHSHSHPHHRFHQQGLSFMGRLNYSLMNLGPWEGRAVAFVLGCGIGVLLRMIWVLFIVGYRAIKGSKPEEPAYVEVAYVDMEEDVAPPSYPVEKVTVEEAK</sequence>
<evidence type="ECO:0000256" key="2">
    <source>
        <dbReference type="SAM" id="SignalP"/>
    </source>
</evidence>
<keyword evidence="1" id="KW-0472">Membrane</keyword>
<dbReference type="AlphaFoldDB" id="A0A9P6JNP9"/>
<comment type="caution">
    <text evidence="3">The sequence shown here is derived from an EMBL/GenBank/DDBJ whole genome shotgun (WGS) entry which is preliminary data.</text>
</comment>
<evidence type="ECO:0000256" key="1">
    <source>
        <dbReference type="SAM" id="Phobius"/>
    </source>
</evidence>
<keyword evidence="4" id="KW-1185">Reference proteome</keyword>
<keyword evidence="1" id="KW-0812">Transmembrane</keyword>
<feature type="chain" id="PRO_5040247271" evidence="2">
    <location>
        <begin position="21"/>
        <end position="281"/>
    </location>
</feature>
<evidence type="ECO:0000313" key="3">
    <source>
        <dbReference type="EMBL" id="KAF9526880.1"/>
    </source>
</evidence>
<protein>
    <submittedName>
        <fullName evidence="3">Uncharacterized protein</fullName>
    </submittedName>
</protein>
<dbReference type="Proteomes" id="UP000807306">
    <property type="component" value="Unassembled WGS sequence"/>
</dbReference>
<accession>A0A9P6JNP9</accession>
<feature type="transmembrane region" description="Helical" evidence="1">
    <location>
        <begin position="216"/>
        <end position="238"/>
    </location>
</feature>
<dbReference type="EMBL" id="MU157866">
    <property type="protein sequence ID" value="KAF9526880.1"/>
    <property type="molecule type" value="Genomic_DNA"/>
</dbReference>
<dbReference type="OrthoDB" id="3233375at2759"/>